<keyword evidence="2" id="KW-1185">Reference proteome</keyword>
<evidence type="ECO:0000313" key="1">
    <source>
        <dbReference type="EMBL" id="KAI0057908.1"/>
    </source>
</evidence>
<gene>
    <name evidence="1" type="ORF">BV25DRAFT_1338414</name>
</gene>
<reference evidence="1" key="2">
    <citation type="journal article" date="2022" name="New Phytol.">
        <title>Evolutionary transition to the ectomycorrhizal habit in the genomes of a hyperdiverse lineage of mushroom-forming fungi.</title>
        <authorList>
            <person name="Looney B."/>
            <person name="Miyauchi S."/>
            <person name="Morin E."/>
            <person name="Drula E."/>
            <person name="Courty P.E."/>
            <person name="Kohler A."/>
            <person name="Kuo A."/>
            <person name="LaButti K."/>
            <person name="Pangilinan J."/>
            <person name="Lipzen A."/>
            <person name="Riley R."/>
            <person name="Andreopoulos W."/>
            <person name="He G."/>
            <person name="Johnson J."/>
            <person name="Nolan M."/>
            <person name="Tritt A."/>
            <person name="Barry K.W."/>
            <person name="Grigoriev I.V."/>
            <person name="Nagy L.G."/>
            <person name="Hibbett D."/>
            <person name="Henrissat B."/>
            <person name="Matheny P.B."/>
            <person name="Labbe J."/>
            <person name="Martin F.M."/>
        </authorList>
    </citation>
    <scope>NUCLEOTIDE SEQUENCE</scope>
    <source>
        <strain evidence="1">HHB10654</strain>
    </source>
</reference>
<proteinExistence type="predicted"/>
<dbReference type="Proteomes" id="UP000814140">
    <property type="component" value="Unassembled WGS sequence"/>
</dbReference>
<protein>
    <submittedName>
        <fullName evidence="1">Uncharacterized protein</fullName>
    </submittedName>
</protein>
<organism evidence="1 2">
    <name type="scientific">Artomyces pyxidatus</name>
    <dbReference type="NCBI Taxonomy" id="48021"/>
    <lineage>
        <taxon>Eukaryota</taxon>
        <taxon>Fungi</taxon>
        <taxon>Dikarya</taxon>
        <taxon>Basidiomycota</taxon>
        <taxon>Agaricomycotina</taxon>
        <taxon>Agaricomycetes</taxon>
        <taxon>Russulales</taxon>
        <taxon>Auriscalpiaceae</taxon>
        <taxon>Artomyces</taxon>
    </lineage>
</organism>
<dbReference type="EMBL" id="MU277241">
    <property type="protein sequence ID" value="KAI0057908.1"/>
    <property type="molecule type" value="Genomic_DNA"/>
</dbReference>
<name>A0ACB8SPZ5_9AGAM</name>
<accession>A0ACB8SPZ5</accession>
<comment type="caution">
    <text evidence="1">The sequence shown here is derived from an EMBL/GenBank/DDBJ whole genome shotgun (WGS) entry which is preliminary data.</text>
</comment>
<reference evidence="1" key="1">
    <citation type="submission" date="2021-03" db="EMBL/GenBank/DDBJ databases">
        <authorList>
            <consortium name="DOE Joint Genome Institute"/>
            <person name="Ahrendt S."/>
            <person name="Looney B.P."/>
            <person name="Miyauchi S."/>
            <person name="Morin E."/>
            <person name="Drula E."/>
            <person name="Courty P.E."/>
            <person name="Chicoki N."/>
            <person name="Fauchery L."/>
            <person name="Kohler A."/>
            <person name="Kuo A."/>
            <person name="Labutti K."/>
            <person name="Pangilinan J."/>
            <person name="Lipzen A."/>
            <person name="Riley R."/>
            <person name="Andreopoulos W."/>
            <person name="He G."/>
            <person name="Johnson J."/>
            <person name="Barry K.W."/>
            <person name="Grigoriev I.V."/>
            <person name="Nagy L."/>
            <person name="Hibbett D."/>
            <person name="Henrissat B."/>
            <person name="Matheny P.B."/>
            <person name="Labbe J."/>
            <person name="Martin F."/>
        </authorList>
    </citation>
    <scope>NUCLEOTIDE SEQUENCE</scope>
    <source>
        <strain evidence="1">HHB10654</strain>
    </source>
</reference>
<evidence type="ECO:0000313" key="2">
    <source>
        <dbReference type="Proteomes" id="UP000814140"/>
    </source>
</evidence>
<sequence>MTYWMKREDYEWLLRAFPGQIVESREENTRKELGDIQVEMWEWLLLPLLMLTKEAPIHPWPTFDLRSMRFTDFMDTILNCRADDHRLHLISVAQLVIGGVDFTNDFSKPEYLLPNKAARVRYLEVMDVLAKTTVFWPDHRETLRYGGKVALIRILDIVAHYATRSARPVTIALRRGTIVPEDVVIKRGHSGYSEHVDFPKEHSGKQRPSELFVEDDQFEFNSAWFYQPYLSHLRNTGEFRAYFAGGKYCHTTRTLPMEGSEEIWVEELTGVIPLRVVRCISSKAAAVSDA</sequence>